<accession>A0ABV3FH48</accession>
<protein>
    <recommendedName>
        <fullName evidence="2">alpha-L-rhamnosidase</fullName>
        <ecNumber evidence="2">3.2.1.40</ecNumber>
    </recommendedName>
</protein>
<dbReference type="InterPro" id="IPR035398">
    <property type="entry name" value="Bac_rhamnosid_C"/>
</dbReference>
<evidence type="ECO:0000259" key="5">
    <source>
        <dbReference type="Pfam" id="PF08531"/>
    </source>
</evidence>
<dbReference type="Pfam" id="PF17389">
    <property type="entry name" value="Bac_rhamnosid6H"/>
    <property type="match status" value="1"/>
</dbReference>
<evidence type="ECO:0000256" key="1">
    <source>
        <dbReference type="ARBA" id="ARBA00001445"/>
    </source>
</evidence>
<dbReference type="PANTHER" id="PTHR33307:SF6">
    <property type="entry name" value="ALPHA-RHAMNOSIDASE (EUROFUNG)-RELATED"/>
    <property type="match status" value="1"/>
</dbReference>
<feature type="domain" description="Alpha-L-rhamnosidase C-terminal" evidence="7">
    <location>
        <begin position="668"/>
        <end position="738"/>
    </location>
</feature>
<proteinExistence type="predicted"/>
<dbReference type="Proteomes" id="UP001551658">
    <property type="component" value="Unassembled WGS sequence"/>
</dbReference>
<evidence type="ECO:0000259" key="4">
    <source>
        <dbReference type="Pfam" id="PF05592"/>
    </source>
</evidence>
<feature type="domain" description="Alpha-L-rhamnosidase concanavalin-like" evidence="4">
    <location>
        <begin position="220"/>
        <end position="316"/>
    </location>
</feature>
<dbReference type="InterPro" id="IPR012341">
    <property type="entry name" value="6hp_glycosidase-like_sf"/>
</dbReference>
<organism evidence="8 9">
    <name type="scientific">Nocardia fusca</name>
    <dbReference type="NCBI Taxonomy" id="941183"/>
    <lineage>
        <taxon>Bacteria</taxon>
        <taxon>Bacillati</taxon>
        <taxon>Actinomycetota</taxon>
        <taxon>Actinomycetes</taxon>
        <taxon>Mycobacteriales</taxon>
        <taxon>Nocardiaceae</taxon>
        <taxon>Nocardia</taxon>
    </lineage>
</organism>
<dbReference type="InterPro" id="IPR008928">
    <property type="entry name" value="6-hairpin_glycosidase_sf"/>
</dbReference>
<feature type="domain" description="Alpha-L-rhamnosidase six-hairpin glycosidase" evidence="6">
    <location>
        <begin position="321"/>
        <end position="666"/>
    </location>
</feature>
<keyword evidence="3 8" id="KW-0378">Hydrolase</keyword>
<reference evidence="8 9" key="1">
    <citation type="submission" date="2024-06" db="EMBL/GenBank/DDBJ databases">
        <title>The Natural Products Discovery Center: Release of the First 8490 Sequenced Strains for Exploring Actinobacteria Biosynthetic Diversity.</title>
        <authorList>
            <person name="Kalkreuter E."/>
            <person name="Kautsar S.A."/>
            <person name="Yang D."/>
            <person name="Bader C.D."/>
            <person name="Teijaro C.N."/>
            <person name="Fluegel L."/>
            <person name="Davis C.M."/>
            <person name="Simpson J.R."/>
            <person name="Lauterbach L."/>
            <person name="Steele A.D."/>
            <person name="Gui C."/>
            <person name="Meng S."/>
            <person name="Li G."/>
            <person name="Viehrig K."/>
            <person name="Ye F."/>
            <person name="Su P."/>
            <person name="Kiefer A.F."/>
            <person name="Nichols A."/>
            <person name="Cepeda A.J."/>
            <person name="Yan W."/>
            <person name="Fan B."/>
            <person name="Jiang Y."/>
            <person name="Adhikari A."/>
            <person name="Zheng C.-J."/>
            <person name="Schuster L."/>
            <person name="Cowan T.M."/>
            <person name="Smanski M.J."/>
            <person name="Chevrette M.G."/>
            <person name="De Carvalho L.P.S."/>
            <person name="Shen B."/>
        </authorList>
    </citation>
    <scope>NUCLEOTIDE SEQUENCE [LARGE SCALE GENOMIC DNA]</scope>
    <source>
        <strain evidence="8 9">NPDC050671</strain>
    </source>
</reference>
<evidence type="ECO:0000313" key="8">
    <source>
        <dbReference type="EMBL" id="MEV0366838.1"/>
    </source>
</evidence>
<dbReference type="Gene3D" id="2.60.420.10">
    <property type="entry name" value="Maltose phosphorylase, domain 3"/>
    <property type="match status" value="1"/>
</dbReference>
<dbReference type="InterPro" id="IPR008902">
    <property type="entry name" value="Rhamnosid_concanavalin"/>
</dbReference>
<dbReference type="Pfam" id="PF05592">
    <property type="entry name" value="Bac_rhamnosid"/>
    <property type="match status" value="1"/>
</dbReference>
<evidence type="ECO:0000256" key="2">
    <source>
        <dbReference type="ARBA" id="ARBA00012652"/>
    </source>
</evidence>
<dbReference type="Pfam" id="PF08531">
    <property type="entry name" value="Bac_rhamnosid_N"/>
    <property type="match status" value="1"/>
</dbReference>
<dbReference type="EC" id="3.2.1.40" evidence="2"/>
<evidence type="ECO:0000313" key="9">
    <source>
        <dbReference type="Proteomes" id="UP001551658"/>
    </source>
</evidence>
<evidence type="ECO:0000256" key="3">
    <source>
        <dbReference type="ARBA" id="ARBA00022801"/>
    </source>
</evidence>
<dbReference type="GO" id="GO:0016787">
    <property type="term" value="F:hydrolase activity"/>
    <property type="evidence" value="ECO:0007669"/>
    <property type="project" value="UniProtKB-KW"/>
</dbReference>
<dbReference type="PIRSF" id="PIRSF010631">
    <property type="entry name" value="A-rhamnsds"/>
    <property type="match status" value="1"/>
</dbReference>
<dbReference type="RefSeq" id="WP_357985555.1">
    <property type="nucleotide sequence ID" value="NZ_JBFAIH010000022.1"/>
</dbReference>
<dbReference type="InterPro" id="IPR035396">
    <property type="entry name" value="Bac_rhamnosid6H"/>
</dbReference>
<dbReference type="EMBL" id="JBFAIH010000022">
    <property type="protein sequence ID" value="MEV0366838.1"/>
    <property type="molecule type" value="Genomic_DNA"/>
</dbReference>
<comment type="caution">
    <text evidence="8">The sequence shown here is derived from an EMBL/GenBank/DDBJ whole genome shotgun (WGS) entry which is preliminary data.</text>
</comment>
<comment type="catalytic activity">
    <reaction evidence="1">
        <text>Hydrolysis of terminal non-reducing alpha-L-rhamnose residues in alpha-L-rhamnosides.</text>
        <dbReference type="EC" id="3.2.1.40"/>
    </reaction>
</comment>
<dbReference type="InterPro" id="IPR016007">
    <property type="entry name" value="Alpha_rhamnosid"/>
</dbReference>
<dbReference type="PANTHER" id="PTHR33307">
    <property type="entry name" value="ALPHA-RHAMNOSIDASE (EUROFUNG)"/>
    <property type="match status" value="1"/>
</dbReference>
<dbReference type="Pfam" id="PF17390">
    <property type="entry name" value="Bac_rhamnosid_C"/>
    <property type="match status" value="1"/>
</dbReference>
<dbReference type="Gene3D" id="2.60.120.260">
    <property type="entry name" value="Galactose-binding domain-like"/>
    <property type="match status" value="2"/>
</dbReference>
<gene>
    <name evidence="8" type="ORF">AB0H72_29505</name>
</gene>
<keyword evidence="9" id="KW-1185">Reference proteome</keyword>
<evidence type="ECO:0000259" key="6">
    <source>
        <dbReference type="Pfam" id="PF17389"/>
    </source>
</evidence>
<sequence length="833" mass="90865">MSPEPARPSSLPATGVFVTFDAAAGGPAPYFRRAFDTSSRPRKATLRVTALGIVEPYLNGVRVGDQVLAPGWTSYRHRLTVSSYDVTELVTAGSNVVGAIVGEGWAVGRLGYEGKNNHYADRPALFLELELDHGDHTDVIATGPEFTAATGAVLACSLYDGETWDARLEPRGWCEPGFDATGWQPVREFDWDTGVLVEPMAPPIRRIEELAPVSVTPRPGGRYVVDFGRILTGWTRLTVEGPAGTTVTLRHAELLRDGELDPTTLRTALATDRYTLRGGGPETWEPRFTFHGFRFVEVDGWPGEFTAGALVAVVVHSDMSRTGWLETSDERVNRLHANVVWSMRGNFVGVPTDCPQRDERLGWTGDLHAFAPVATFLYDVRGVLGSWLADLSVEQAEQGTVPFVVPDVLSTPSPPTALWGDAAVGVPWTMFQEYGEEEILRRAYPSMAAYVRDIAGRLDERGLWSTGFQYGDWLDPDAPEDRPSEGKTDRHLVAQAYFSRATAQLARTAEILGRSADVTEFTALAHRVRAAFRREYLTPAGRVVNETATAYSLVIAFDLLEPDQLAVAGKRLAEISARNGFRISTGFAGTPHLLPALTRAGHVEEAYLTLMQTELPSFLYPVTMGATTIWERWDAIRPDGTLHPSGMTSLNHYAYGAVADWLHRVVGGLEAVEPGYRRVRIAPIPGGGLTHATLTHDTVHGRIDISWRIAEDLMAVDVALPAGVEATVVLPADPGGRVLAVGAGRHHWEYRMPVATREVVHTMDTPLRVLAEDTRIWRALTEVFAEHFPGIPIDGKAPEAAAISLNILLEYVPQASEGLRADLEAALAPESAG</sequence>
<dbReference type="InterPro" id="IPR013737">
    <property type="entry name" value="Bac_rhamnosid_N"/>
</dbReference>
<dbReference type="SUPFAM" id="SSF48208">
    <property type="entry name" value="Six-hairpin glycosidases"/>
    <property type="match status" value="1"/>
</dbReference>
<feature type="domain" description="Bacterial alpha-L-rhamnosidase N-terminal" evidence="5">
    <location>
        <begin position="40"/>
        <end position="208"/>
    </location>
</feature>
<name>A0ABV3FH48_9NOCA</name>
<evidence type="ECO:0000259" key="7">
    <source>
        <dbReference type="Pfam" id="PF17390"/>
    </source>
</evidence>
<dbReference type="Gene3D" id="1.50.10.10">
    <property type="match status" value="1"/>
</dbReference>